<evidence type="ECO:0000313" key="3">
    <source>
        <dbReference type="Proteomes" id="UP000547628"/>
    </source>
</evidence>
<evidence type="ECO:0000313" key="2">
    <source>
        <dbReference type="EMBL" id="MBB1123484.1"/>
    </source>
</evidence>
<dbReference type="EMBL" id="JACIVD010000062">
    <property type="protein sequence ID" value="MBB1123484.1"/>
    <property type="molecule type" value="Genomic_DNA"/>
</dbReference>
<organism evidence="2 3">
    <name type="scientific">Limosilactobacillus albertensis</name>
    <dbReference type="NCBI Taxonomy" id="2759752"/>
    <lineage>
        <taxon>Bacteria</taxon>
        <taxon>Bacillati</taxon>
        <taxon>Bacillota</taxon>
        <taxon>Bacilli</taxon>
        <taxon>Lactobacillales</taxon>
        <taxon>Lactobacillaceae</taxon>
        <taxon>Limosilactobacillus</taxon>
    </lineage>
</organism>
<keyword evidence="1" id="KW-0472">Membrane</keyword>
<dbReference type="Proteomes" id="UP000547628">
    <property type="component" value="Unassembled WGS sequence"/>
</dbReference>
<dbReference type="RefSeq" id="WP_182602684.1">
    <property type="nucleotide sequence ID" value="NZ_JACIVD010000062.1"/>
</dbReference>
<sequence length="205" mass="22286">MIFLVIMGALFLILGGFYLANSWQQYREWKSGTIIVVLSIIAIVYGAINLPYFHHNNSTATNQSSSSSRVAQSNSFSSFSNGFALGNSSANEAQQENKTMAVLRQMQKGYSKLGTVDYNEDSKTFQITPTDDNTVEALKALAQDPSQAEQMGWSNLTKSIKSNSGQVSKALGDGYSISIMNPGDSSKALYTAKDGKTTYDIADQN</sequence>
<keyword evidence="1" id="KW-1133">Transmembrane helix</keyword>
<gene>
    <name evidence="2" type="ORF">H5S41_05880</name>
</gene>
<protein>
    <submittedName>
        <fullName evidence="2">DUF308 domain-containing protein</fullName>
    </submittedName>
</protein>
<comment type="caution">
    <text evidence="2">The sequence shown here is derived from an EMBL/GenBank/DDBJ whole genome shotgun (WGS) entry which is preliminary data.</text>
</comment>
<keyword evidence="1" id="KW-0812">Transmembrane</keyword>
<accession>A0A839H1C4</accession>
<dbReference type="AlphaFoldDB" id="A0A839H1C4"/>
<name>A0A839H1C4_9LACO</name>
<proteinExistence type="predicted"/>
<evidence type="ECO:0000256" key="1">
    <source>
        <dbReference type="SAM" id="Phobius"/>
    </source>
</evidence>
<reference evidence="2 3" key="1">
    <citation type="submission" date="2020-07" db="EMBL/GenBank/DDBJ databases">
        <title>Description of Limosilactobacillus balticus sp. nov., Limosilactobacillus agrestis sp. nov., Limosilactobacillus albertensis sp. nov., Limosilactobacillus rudii sp. nov., Limosilactobacillus fastidiosus sp. nov., five novel Limosilactobacillus species isolated from the vertebrate gastrointestinal tract, and proposal of 6 subspecies of Limosilactobacillus reuteri adapted to the gastrointestinal tract of specific vertebrate hosts.</title>
        <authorList>
            <person name="Li F."/>
            <person name="Cheng C."/>
            <person name="Zheng J."/>
            <person name="Quevedo R.M."/>
            <person name="Li J."/>
            <person name="Roos S."/>
            <person name="Gaenzle M.G."/>
            <person name="Walter J."/>
        </authorList>
    </citation>
    <scope>NUCLEOTIDE SEQUENCE [LARGE SCALE GENOMIC DNA]</scope>
    <source>
        <strain evidence="2 3">Lr3000</strain>
    </source>
</reference>
<feature type="transmembrane region" description="Helical" evidence="1">
    <location>
        <begin position="32"/>
        <end position="53"/>
    </location>
</feature>